<feature type="compositionally biased region" description="Low complexity" evidence="7">
    <location>
        <begin position="1092"/>
        <end position="1133"/>
    </location>
</feature>
<evidence type="ECO:0000259" key="9">
    <source>
        <dbReference type="PROSITE" id="PS51194"/>
    </source>
</evidence>
<feature type="region of interest" description="Disordered" evidence="7">
    <location>
        <begin position="1577"/>
        <end position="1612"/>
    </location>
</feature>
<proteinExistence type="predicted"/>
<feature type="region of interest" description="Disordered" evidence="7">
    <location>
        <begin position="1249"/>
        <end position="1268"/>
    </location>
</feature>
<evidence type="ECO:0000313" key="10">
    <source>
        <dbReference type="EMBL" id="CAH3193605.1"/>
    </source>
</evidence>
<feature type="coiled-coil region" evidence="6">
    <location>
        <begin position="1340"/>
        <end position="1367"/>
    </location>
</feature>
<evidence type="ECO:0000256" key="7">
    <source>
        <dbReference type="SAM" id="MobiDB-lite"/>
    </source>
</evidence>
<dbReference type="SMART" id="SM00490">
    <property type="entry name" value="HELICc"/>
    <property type="match status" value="1"/>
</dbReference>
<feature type="compositionally biased region" description="Low complexity" evidence="7">
    <location>
        <begin position="1577"/>
        <end position="1600"/>
    </location>
</feature>
<feature type="compositionally biased region" description="Basic and acidic residues" evidence="7">
    <location>
        <begin position="631"/>
        <end position="643"/>
    </location>
</feature>
<dbReference type="InterPro" id="IPR001650">
    <property type="entry name" value="Helicase_C-like"/>
</dbReference>
<gene>
    <name evidence="10" type="ORF">PEVE_00026170</name>
</gene>
<dbReference type="InterPro" id="IPR050520">
    <property type="entry name" value="INO80/SWR1_helicase"/>
</dbReference>
<feature type="region of interest" description="Disordered" evidence="7">
    <location>
        <begin position="726"/>
        <end position="764"/>
    </location>
</feature>
<feature type="compositionally biased region" description="Acidic residues" evidence="7">
    <location>
        <begin position="556"/>
        <end position="566"/>
    </location>
</feature>
<organism evidence="10 11">
    <name type="scientific">Porites evermanni</name>
    <dbReference type="NCBI Taxonomy" id="104178"/>
    <lineage>
        <taxon>Eukaryota</taxon>
        <taxon>Metazoa</taxon>
        <taxon>Cnidaria</taxon>
        <taxon>Anthozoa</taxon>
        <taxon>Hexacorallia</taxon>
        <taxon>Scleractinia</taxon>
        <taxon>Fungiina</taxon>
        <taxon>Poritidae</taxon>
        <taxon>Porites</taxon>
    </lineage>
</organism>
<evidence type="ECO:0000259" key="8">
    <source>
        <dbReference type="PROSITE" id="PS50090"/>
    </source>
</evidence>
<feature type="region of interest" description="Disordered" evidence="7">
    <location>
        <begin position="1464"/>
        <end position="1489"/>
    </location>
</feature>
<feature type="region of interest" description="Disordered" evidence="7">
    <location>
        <begin position="1090"/>
        <end position="1141"/>
    </location>
</feature>
<dbReference type="Proteomes" id="UP001159427">
    <property type="component" value="Unassembled WGS sequence"/>
</dbReference>
<keyword evidence="5" id="KW-0067">ATP-binding</keyword>
<evidence type="ECO:0000256" key="6">
    <source>
        <dbReference type="SAM" id="Coils"/>
    </source>
</evidence>
<feature type="region of interest" description="Disordered" evidence="7">
    <location>
        <begin position="546"/>
        <end position="584"/>
    </location>
</feature>
<reference evidence="10 11" key="1">
    <citation type="submission" date="2022-05" db="EMBL/GenBank/DDBJ databases">
        <authorList>
            <consortium name="Genoscope - CEA"/>
            <person name="William W."/>
        </authorList>
    </citation>
    <scope>NUCLEOTIDE SEQUENCE [LARGE SCALE GENOMIC DNA]</scope>
</reference>
<name>A0ABN8SQP3_9CNID</name>
<feature type="domain" description="Helicase C-terminal" evidence="9">
    <location>
        <begin position="373"/>
        <end position="523"/>
    </location>
</feature>
<dbReference type="SUPFAM" id="SSF52540">
    <property type="entry name" value="P-loop containing nucleoside triphosphate hydrolases"/>
    <property type="match status" value="1"/>
</dbReference>
<feature type="domain" description="Myb-like" evidence="8">
    <location>
        <begin position="897"/>
        <end position="958"/>
    </location>
</feature>
<dbReference type="InterPro" id="IPR027417">
    <property type="entry name" value="P-loop_NTPase"/>
</dbReference>
<feature type="compositionally biased region" description="Low complexity" evidence="7">
    <location>
        <begin position="1464"/>
        <end position="1476"/>
    </location>
</feature>
<keyword evidence="4" id="KW-0347">Helicase</keyword>
<dbReference type="Pfam" id="PF00271">
    <property type="entry name" value="Helicase_C"/>
    <property type="match status" value="1"/>
</dbReference>
<sequence>MNRLTAKLVVVNLTDISNSVHPSGHHVPSVPPPPYSAHPQHRMHGAYTPGNLPYGMPPSWSQELPGYPRPGYMGSVAGRLQPGMPEGQHGYSTRHSTGAPVGYPASRLLMAGYGRAPPPPYPGHAAGYDTQRQPLARHPSWPASPSVSSVTSEPRQIVASNADLPVSQVRAPVVQSVKSDTASRLTHPETKPFAVSPSKRIALENKPSVAVPAVSHVNKDSPFYLENLVEKRAKERKQKLTRIVEVNSRHAQAQPVYGVDLVKAVSVVHNVWTTVKHSEYLTSMIKTPEYRMDEMREIIKRFVFVIPKATAPPVRLHMSHPPPSFITKMQILEERLHHELMPRTTFMHPVARGTSMQFPEVRLIQYDCGKLQTLDLLLRRLKAEKHRVLIFTQMTKMLDVLESFLNYHGYIYLRLDGTTRVEQRQVLMERFNADSRIFCFILSTRSGGLGVNLTGADTVIFYDSDWNPTMDAQAQDRCHRIGQTRDVHIYRLISERTVEENILKKANQKRMLGNIAIEGGNFTTAYFKEGTLKDLFTIEPETSIVQPKAEAVKEPETEEELPEEPETAGTDDSAEVNSEKPAGGKVSQNLLEQALFKAEDEQDACAATRAKAEQAAELAEFDEGIPLSEDGSGKDAQREEISKVEEELSALEGQMTPVERYAIRFLESSGAYITLEQIKAAKDEVEMAKKDWELGHLQALKKEEEKRAAEEEDEILYTYSRENALQVKKNKSKRRSRPNSRCSSKKSLSSKKTKKPSEPKVYVNDVTGEEMPIWTPPTPPRDGQDELYVDPTLGYLYESTPMVANRLPPMYLTKPHQTGKRTVYKSVVYFRDQLQGSAKDRVSRPTSVFDRNGFDPFARGRRNSLSKKSKMKQIKQPAAPSIVKQADYSQGAGIPEWLVHEDWALLQAVNSLQELPVDLAVNVPSQTPNWDIVCNIVNLTSRTFRSVRQCRDRYLNIIIPREEGKLPLPGVEENLKKLKTKYKAFPQPYLTQPHHLPVKVKGTSGRPFKTHHILAQDAGRSPTVVRSSMFELVKKTSQKRKPTLKQMLVDPQMKNFKHSAVLVASGISEEKTLNPVQLATQKAERIAREKAAAQSAVQQQQQSQQQHQNPQVAAQSQLQQPQGAQVSQQPPAAKQMPTTTPQLPAQKITATSQLNSTSAAAMAALQKSATLQSAAGTTAASTLLKTSAAGIVLSGQAVPTGSGSSIVVNTHKGNATGLSSMASSSFATINKRMQAKTLVQVQTNASSAGTSTTRVLQTQPSQVSSPLATSATATSMTLGAASSLAPASSSTVVSQVGQQTSSPSVASASHSLPVGTQQFVNQSGVKLTPQQVALIRQHHIQQQQLKRQQADHLKQQQQQQLKRFQIQHVNQGQINQGAGTTAAAVNIPKQGTVQQASVQQRQQMANPQQAQAAAILQKKTPQTLTQQQIQQILSKQQLSHLTPQQQLHLRNQIQQQQQQQMLQKLAMQKQHQQQQQHGGNVTTMQSAQAGQPVAAPLSVAKSMTPQVQAQLLAVHKQKQQQQQQLAGGMQVQSHVAPQPVVSLATAQVQQQQSQQPQQMATVTLGQRTAAPAVQLLQQQQQAAQQQQQSQQQQQQAQHQSPYQMRLRNPPKH</sequence>
<keyword evidence="11" id="KW-1185">Reference proteome</keyword>
<evidence type="ECO:0000256" key="2">
    <source>
        <dbReference type="ARBA" id="ARBA00022741"/>
    </source>
</evidence>
<accession>A0ABN8SQP3</accession>
<evidence type="ECO:0000256" key="5">
    <source>
        <dbReference type="ARBA" id="ARBA00022840"/>
    </source>
</evidence>
<keyword evidence="2" id="KW-0547">Nucleotide-binding</keyword>
<feature type="compositionally biased region" description="Polar residues" evidence="7">
    <location>
        <begin position="1249"/>
        <end position="1263"/>
    </location>
</feature>
<dbReference type="InterPro" id="IPR001005">
    <property type="entry name" value="SANT/Myb"/>
</dbReference>
<dbReference type="PANTHER" id="PTHR45685">
    <property type="entry name" value="HELICASE SRCAP-RELATED"/>
    <property type="match status" value="1"/>
</dbReference>
<dbReference type="CDD" id="cd18793">
    <property type="entry name" value="SF2_C_SNF"/>
    <property type="match status" value="1"/>
</dbReference>
<dbReference type="EMBL" id="CALNXI010003538">
    <property type="protein sequence ID" value="CAH3193605.1"/>
    <property type="molecule type" value="Genomic_DNA"/>
</dbReference>
<evidence type="ECO:0008006" key="12">
    <source>
        <dbReference type="Google" id="ProtNLM"/>
    </source>
</evidence>
<evidence type="ECO:0000256" key="3">
    <source>
        <dbReference type="ARBA" id="ARBA00022801"/>
    </source>
</evidence>
<keyword evidence="6" id="KW-0175">Coiled coil</keyword>
<feature type="compositionally biased region" description="Basic residues" evidence="7">
    <location>
        <begin position="728"/>
        <end position="738"/>
    </location>
</feature>
<evidence type="ECO:0000313" key="11">
    <source>
        <dbReference type="Proteomes" id="UP001159427"/>
    </source>
</evidence>
<dbReference type="PROSITE" id="PS50090">
    <property type="entry name" value="MYB_LIKE"/>
    <property type="match status" value="1"/>
</dbReference>
<dbReference type="PROSITE" id="PS51194">
    <property type="entry name" value="HELICASE_CTER"/>
    <property type="match status" value="1"/>
</dbReference>
<dbReference type="Gene3D" id="3.40.50.300">
    <property type="entry name" value="P-loop containing nucleotide triphosphate hydrolases"/>
    <property type="match status" value="1"/>
</dbReference>
<comment type="subcellular location">
    <subcellularLocation>
        <location evidence="1">Nucleus</location>
    </subcellularLocation>
</comment>
<evidence type="ECO:0000256" key="4">
    <source>
        <dbReference type="ARBA" id="ARBA00022806"/>
    </source>
</evidence>
<comment type="caution">
    <text evidence="10">The sequence shown here is derived from an EMBL/GenBank/DDBJ whole genome shotgun (WGS) entry which is preliminary data.</text>
</comment>
<dbReference type="InterPro" id="IPR049730">
    <property type="entry name" value="SNF2/RAD54-like_C"/>
</dbReference>
<feature type="region of interest" description="Disordered" evidence="7">
    <location>
        <begin position="619"/>
        <end position="643"/>
    </location>
</feature>
<protein>
    <recommendedName>
        <fullName evidence="12">Helicase domino</fullName>
    </recommendedName>
</protein>
<dbReference type="PANTHER" id="PTHR45685:SF1">
    <property type="entry name" value="HELICASE SRCAP"/>
    <property type="match status" value="1"/>
</dbReference>
<feature type="compositionally biased region" description="Polar residues" evidence="7">
    <location>
        <begin position="1477"/>
        <end position="1489"/>
    </location>
</feature>
<evidence type="ECO:0000256" key="1">
    <source>
        <dbReference type="ARBA" id="ARBA00004123"/>
    </source>
</evidence>
<keyword evidence="3" id="KW-0378">Hydrolase</keyword>